<comment type="caution">
    <text evidence="1">The sequence shown here is derived from an EMBL/GenBank/DDBJ whole genome shotgun (WGS) entry which is preliminary data.</text>
</comment>
<dbReference type="EMBL" id="BKAJ01000136">
    <property type="protein sequence ID" value="GEP59670.1"/>
    <property type="molecule type" value="Genomic_DNA"/>
</dbReference>
<dbReference type="RefSeq" id="WP_147155041.1">
    <property type="nucleotide sequence ID" value="NZ_BKAJ01000136.1"/>
</dbReference>
<dbReference type="Proteomes" id="UP000321058">
    <property type="component" value="Unassembled WGS sequence"/>
</dbReference>
<gene>
    <name evidence="1" type="ORF">RSO01_68360</name>
</gene>
<reference evidence="1 2" key="1">
    <citation type="submission" date="2019-07" db="EMBL/GenBank/DDBJ databases">
        <title>Whole genome shotgun sequence of Reyranella soli NBRC 108950.</title>
        <authorList>
            <person name="Hosoyama A."/>
            <person name="Uohara A."/>
            <person name="Ohji S."/>
            <person name="Ichikawa N."/>
        </authorList>
    </citation>
    <scope>NUCLEOTIDE SEQUENCE [LARGE SCALE GENOMIC DNA]</scope>
    <source>
        <strain evidence="1 2">NBRC 108950</strain>
    </source>
</reference>
<protein>
    <submittedName>
        <fullName evidence="1">Uncharacterized protein</fullName>
    </submittedName>
</protein>
<proteinExistence type="predicted"/>
<sequence>MANTKPVVNANDHSLHLDEWSQVAGWFSYSDADGNPATQYQLWDSGTGATSAYYWTPGGGAESANTLITVSAADLANTWVRGGHTAGAETLWVRAFDGTDWSNWDTFTLTTLANTKPVATINDHNLHANEWSHVSSWISYSDADANPATQYQFWDSGTGATSGYFYTSSNSHWDANTVITVDAADLANTWVRGGSATGAETMWVRAFDGYDWGNWDTFTLNTIPNTPPVATINDHNLHANEWSQVSSWISYSDADGNPATQYQFFDGGTGATSGYYWTQAHGQENANTVITVDAADLANTWVRGGAATGSETLWVRAFDGSDWGNWDTFTLTTIPNTAPVATINDHSLHINEWSQVSSWISYSDADANPATQYQFFDSGTGATSGYFWTPDNSHWDANTVVTVNAADLNNTYVRGGQAAGSETMWVRAFDGSDWSSWDSFSFTTLPNNAPMATINDHILHTNEWAQASSWISYSDADANPATQYQFWDGGGNANSGYFWTAAHGQEAAGGAITVNPADLGNVWVRGGAAAGAETMYVRAFDGIDWSSWDSFTLTTIL</sequence>
<dbReference type="OrthoDB" id="7325981at2"/>
<evidence type="ECO:0000313" key="2">
    <source>
        <dbReference type="Proteomes" id="UP000321058"/>
    </source>
</evidence>
<evidence type="ECO:0000313" key="1">
    <source>
        <dbReference type="EMBL" id="GEP59670.1"/>
    </source>
</evidence>
<organism evidence="1 2">
    <name type="scientific">Reyranella soli</name>
    <dbReference type="NCBI Taxonomy" id="1230389"/>
    <lineage>
        <taxon>Bacteria</taxon>
        <taxon>Pseudomonadati</taxon>
        <taxon>Pseudomonadota</taxon>
        <taxon>Alphaproteobacteria</taxon>
        <taxon>Hyphomicrobiales</taxon>
        <taxon>Reyranellaceae</taxon>
        <taxon>Reyranella</taxon>
    </lineage>
</organism>
<name>A0A512NL48_9HYPH</name>
<keyword evidence="2" id="KW-1185">Reference proteome</keyword>
<dbReference type="AlphaFoldDB" id="A0A512NL48"/>
<accession>A0A512NL48</accession>